<protein>
    <submittedName>
        <fullName evidence="3">Uncharacterized protein LOC103517495</fullName>
    </submittedName>
</protein>
<feature type="region of interest" description="Disordered" evidence="1">
    <location>
        <begin position="474"/>
        <end position="508"/>
    </location>
</feature>
<evidence type="ECO:0000313" key="3">
    <source>
        <dbReference type="RefSeq" id="XP_008480755.1"/>
    </source>
</evidence>
<feature type="compositionally biased region" description="Polar residues" evidence="1">
    <location>
        <begin position="486"/>
        <end position="497"/>
    </location>
</feature>
<dbReference type="Proteomes" id="UP000079169">
    <property type="component" value="Unplaced"/>
</dbReference>
<evidence type="ECO:0000256" key="1">
    <source>
        <dbReference type="SAM" id="MobiDB-lite"/>
    </source>
</evidence>
<dbReference type="AlphaFoldDB" id="A0A1S3DFU7"/>
<dbReference type="GeneID" id="103517495"/>
<feature type="compositionally biased region" description="Polar residues" evidence="1">
    <location>
        <begin position="641"/>
        <end position="658"/>
    </location>
</feature>
<name>A0A1S3DFU7_DIACI</name>
<feature type="region of interest" description="Disordered" evidence="1">
    <location>
        <begin position="572"/>
        <end position="661"/>
    </location>
</feature>
<feature type="compositionally biased region" description="Polar residues" evidence="1">
    <location>
        <begin position="597"/>
        <end position="612"/>
    </location>
</feature>
<dbReference type="KEGG" id="dci:103517495"/>
<evidence type="ECO:0000313" key="2">
    <source>
        <dbReference type="Proteomes" id="UP000079169"/>
    </source>
</evidence>
<dbReference type="PaxDb" id="121845-A0A1S3DFU7"/>
<accession>A0A1S3DFU7</accession>
<feature type="compositionally biased region" description="Polar residues" evidence="1">
    <location>
        <begin position="237"/>
        <end position="252"/>
    </location>
</feature>
<reference evidence="3" key="1">
    <citation type="submission" date="2025-08" db="UniProtKB">
        <authorList>
            <consortium name="RefSeq"/>
        </authorList>
    </citation>
    <scope>IDENTIFICATION</scope>
</reference>
<keyword evidence="2" id="KW-1185">Reference proteome</keyword>
<feature type="compositionally biased region" description="Basic and acidic residues" evidence="1">
    <location>
        <begin position="617"/>
        <end position="640"/>
    </location>
</feature>
<feature type="region of interest" description="Disordered" evidence="1">
    <location>
        <begin position="272"/>
        <end position="363"/>
    </location>
</feature>
<feature type="compositionally biased region" description="Basic residues" evidence="1">
    <location>
        <begin position="311"/>
        <end position="327"/>
    </location>
</feature>
<feature type="region of interest" description="Disordered" evidence="1">
    <location>
        <begin position="144"/>
        <end position="165"/>
    </location>
</feature>
<proteinExistence type="predicted"/>
<sequence>MKYDNESYTDTTSSKIEESFKLEVDVRDDKYVKHLRTTLAGIPPPPKFTIPQYSAAEMSDLYKKNSAEFLDFLSYEEKTDDKAINDEMTALQFPDSMKCLYYGIHFNRGQLSVDLESLSDKYRERYVGCETSSTVIDKVKSNTDHLTGSAKKKARKHPWNYSPGRRLSHLARRRQIFTSASMAKSCTGNRSKSSVVDSKRMILLDKKKPSSASAAYRSKYSSLSLSQRPSTSSYSQMPTLQPNLPLASTSSSQMPTLKRALFQSPDCFSKESLSRTIPETVSETPRTDKNRARRALFSSGTKKEKTPSKKTPNKKTPKKGGSRRTPHKVTPTSSRKKTPRKSLFADPDDRNHMSSRDLFNVNGKRPRSESLLDLHQSCSGEPTASKITLSHDEKKKLLWVVYHCLKEKKINSKNTLYKPCQNSLYKLCSDEWKAQLAEHSVGGKITNVSEKMLNIARKYVSGVILKVKNNQSFYRSSSSSNLPKLDNSSESGDTSVSHPEIKPPHLYCTDSRSEIGQESTCDERSDLGSKSDVYARSDFDRESICLQSDMEESMCAKSECSLINRITGESSSSYLQDEDTGSGVIGNDRLISEPDDTSSSIRQDSNHSSSRGTGWKPADKADSNSRVSLRSDSRSEKSDCESNLETSSIENQDTNNKSIPIPPVFTLTSPFLKEAQSCKVMLTDMLSEKRVIGELASIYDEETRF</sequence>
<feature type="region of interest" description="Disordered" evidence="1">
    <location>
        <begin position="215"/>
        <end position="252"/>
    </location>
</feature>
<organism evidence="2 3">
    <name type="scientific">Diaphorina citri</name>
    <name type="common">Asian citrus psyllid</name>
    <dbReference type="NCBI Taxonomy" id="121845"/>
    <lineage>
        <taxon>Eukaryota</taxon>
        <taxon>Metazoa</taxon>
        <taxon>Ecdysozoa</taxon>
        <taxon>Arthropoda</taxon>
        <taxon>Hexapoda</taxon>
        <taxon>Insecta</taxon>
        <taxon>Pterygota</taxon>
        <taxon>Neoptera</taxon>
        <taxon>Paraneoptera</taxon>
        <taxon>Hemiptera</taxon>
        <taxon>Sternorrhyncha</taxon>
        <taxon>Psylloidea</taxon>
        <taxon>Psyllidae</taxon>
        <taxon>Diaphorininae</taxon>
        <taxon>Diaphorina</taxon>
    </lineage>
</organism>
<gene>
    <name evidence="3" type="primary">LOC103517495</name>
</gene>
<feature type="compositionally biased region" description="Polar residues" evidence="1">
    <location>
        <begin position="274"/>
        <end position="284"/>
    </location>
</feature>
<dbReference type="RefSeq" id="XP_008480755.1">
    <property type="nucleotide sequence ID" value="XM_008482533.3"/>
</dbReference>
<dbReference type="CTD" id="37723"/>
<feature type="compositionally biased region" description="Low complexity" evidence="1">
    <location>
        <begin position="215"/>
        <end position="236"/>
    </location>
</feature>